<dbReference type="SUPFAM" id="SSF50249">
    <property type="entry name" value="Nucleic acid-binding proteins"/>
    <property type="match status" value="1"/>
</dbReference>
<evidence type="ECO:0000256" key="2">
    <source>
        <dbReference type="PROSITE-ProRule" id="PRU00252"/>
    </source>
</evidence>
<keyword evidence="1 2" id="KW-0238">DNA-binding</keyword>
<evidence type="ECO:0000313" key="4">
    <source>
        <dbReference type="EMBL" id="OCB90857.1"/>
    </source>
</evidence>
<evidence type="ECO:0000256" key="3">
    <source>
        <dbReference type="SAM" id="MobiDB-lite"/>
    </source>
</evidence>
<reference evidence="4" key="1">
    <citation type="submission" date="2016-06" db="EMBL/GenBank/DDBJ databases">
        <title>Draft Genome sequence of the fungus Inonotus baumii.</title>
        <authorList>
            <person name="Zhu H."/>
            <person name="Lin W."/>
        </authorList>
    </citation>
    <scope>NUCLEOTIDE SEQUENCE</scope>
    <source>
        <strain evidence="4">821</strain>
    </source>
</reference>
<dbReference type="Pfam" id="PF00436">
    <property type="entry name" value="SSB"/>
    <property type="match status" value="1"/>
</dbReference>
<evidence type="ECO:0000313" key="5">
    <source>
        <dbReference type="Proteomes" id="UP000757232"/>
    </source>
</evidence>
<dbReference type="InterPro" id="IPR000424">
    <property type="entry name" value="Primosome_PriB/ssb"/>
</dbReference>
<dbReference type="Proteomes" id="UP000757232">
    <property type="component" value="Unassembled WGS sequence"/>
</dbReference>
<keyword evidence="5" id="KW-1185">Reference proteome</keyword>
<dbReference type="InterPro" id="IPR012340">
    <property type="entry name" value="NA-bd_OB-fold"/>
</dbReference>
<proteinExistence type="predicted"/>
<feature type="region of interest" description="Disordered" evidence="3">
    <location>
        <begin position="134"/>
        <end position="156"/>
    </location>
</feature>
<dbReference type="GO" id="GO:0006264">
    <property type="term" value="P:mitochondrial DNA replication"/>
    <property type="evidence" value="ECO:0007669"/>
    <property type="project" value="TreeGrafter"/>
</dbReference>
<protein>
    <recommendedName>
        <fullName evidence="6">Nucleic acid-binding protein</fullName>
    </recommendedName>
</protein>
<evidence type="ECO:0000256" key="1">
    <source>
        <dbReference type="ARBA" id="ARBA00023125"/>
    </source>
</evidence>
<dbReference type="EMBL" id="LNZH02000115">
    <property type="protein sequence ID" value="OCB90857.1"/>
    <property type="molecule type" value="Genomic_DNA"/>
</dbReference>
<dbReference type="OrthoDB" id="1078367at2759"/>
<evidence type="ECO:0008006" key="6">
    <source>
        <dbReference type="Google" id="ProtNLM"/>
    </source>
</evidence>
<sequence>MFNFARTIRVNCAAQRLFSTSARRSHDVAKLTLIGRLGREPETKYTASNKEYVTYSVATTNYPPPPPNPDGSRPSARTSWHYIYCFAPNTFDYLRTLTKGCHVYVEANYELREPDASAEPGSPQGQRQIFLRHETLRLLGGRRQQPESEGESEVEN</sequence>
<dbReference type="InterPro" id="IPR011344">
    <property type="entry name" value="ssDNA-bd"/>
</dbReference>
<dbReference type="AlphaFoldDB" id="A0A9Q5N8R4"/>
<dbReference type="Gene3D" id="2.40.50.140">
    <property type="entry name" value="Nucleic acid-binding proteins"/>
    <property type="match status" value="1"/>
</dbReference>
<accession>A0A9Q5N8R4</accession>
<gene>
    <name evidence="4" type="ORF">A7U60_g1881</name>
</gene>
<dbReference type="GO" id="GO:0042645">
    <property type="term" value="C:mitochondrial nucleoid"/>
    <property type="evidence" value="ECO:0007669"/>
    <property type="project" value="TreeGrafter"/>
</dbReference>
<dbReference type="PANTHER" id="PTHR10302">
    <property type="entry name" value="SINGLE-STRANDED DNA-BINDING PROTEIN"/>
    <property type="match status" value="1"/>
</dbReference>
<dbReference type="GO" id="GO:0003697">
    <property type="term" value="F:single-stranded DNA binding"/>
    <property type="evidence" value="ECO:0007669"/>
    <property type="project" value="InterPro"/>
</dbReference>
<comment type="caution">
    <text evidence="4">The sequence shown here is derived from an EMBL/GenBank/DDBJ whole genome shotgun (WGS) entry which is preliminary data.</text>
</comment>
<organism evidence="4 5">
    <name type="scientific">Sanghuangporus baumii</name>
    <name type="common">Phellinus baumii</name>
    <dbReference type="NCBI Taxonomy" id="108892"/>
    <lineage>
        <taxon>Eukaryota</taxon>
        <taxon>Fungi</taxon>
        <taxon>Dikarya</taxon>
        <taxon>Basidiomycota</taxon>
        <taxon>Agaricomycotina</taxon>
        <taxon>Agaricomycetes</taxon>
        <taxon>Hymenochaetales</taxon>
        <taxon>Hymenochaetaceae</taxon>
        <taxon>Sanghuangporus</taxon>
    </lineage>
</organism>
<dbReference type="CDD" id="cd04496">
    <property type="entry name" value="SSB_OBF"/>
    <property type="match status" value="1"/>
</dbReference>
<dbReference type="PROSITE" id="PS50935">
    <property type="entry name" value="SSB"/>
    <property type="match status" value="1"/>
</dbReference>
<name>A0A9Q5N8R4_SANBA</name>
<dbReference type="PANTHER" id="PTHR10302:SF0">
    <property type="entry name" value="SINGLE-STRANDED DNA-BINDING PROTEIN, MITOCHONDRIAL"/>
    <property type="match status" value="1"/>
</dbReference>